<dbReference type="AlphaFoldDB" id="A0A4Y2VR47"/>
<gene>
    <name evidence="1" type="ORF">AVEN_142962_1</name>
</gene>
<dbReference type="EMBL" id="BGPR01050100">
    <property type="protein sequence ID" value="GBO27111.1"/>
    <property type="molecule type" value="Genomic_DNA"/>
</dbReference>
<protein>
    <submittedName>
        <fullName evidence="1">Uncharacterized protein</fullName>
    </submittedName>
</protein>
<name>A0A4Y2VR47_ARAVE</name>
<evidence type="ECO:0000313" key="1">
    <source>
        <dbReference type="EMBL" id="GBO27111.1"/>
    </source>
</evidence>
<evidence type="ECO:0000313" key="2">
    <source>
        <dbReference type="Proteomes" id="UP000499080"/>
    </source>
</evidence>
<keyword evidence="2" id="KW-1185">Reference proteome</keyword>
<reference evidence="1 2" key="1">
    <citation type="journal article" date="2019" name="Sci. Rep.">
        <title>Orb-weaving spider Araneus ventricosus genome elucidates the spidroin gene catalogue.</title>
        <authorList>
            <person name="Kono N."/>
            <person name="Nakamura H."/>
            <person name="Ohtoshi R."/>
            <person name="Moran D.A.P."/>
            <person name="Shinohara A."/>
            <person name="Yoshida Y."/>
            <person name="Fujiwara M."/>
            <person name="Mori M."/>
            <person name="Tomita M."/>
            <person name="Arakawa K."/>
        </authorList>
    </citation>
    <scope>NUCLEOTIDE SEQUENCE [LARGE SCALE GENOMIC DNA]</scope>
</reference>
<accession>A0A4Y2VR47</accession>
<dbReference type="Proteomes" id="UP000499080">
    <property type="component" value="Unassembled WGS sequence"/>
</dbReference>
<proteinExistence type="predicted"/>
<comment type="caution">
    <text evidence="1">The sequence shown here is derived from an EMBL/GenBank/DDBJ whole genome shotgun (WGS) entry which is preliminary data.</text>
</comment>
<sequence length="88" mass="10014">MTSRCVIHGRLPLAILHSREISEDKSWVESLSLYSGRFANLLLQVPSVATDCQYHERTAGRGRRLIYMFQIIRKNQRTSNSAPIPGTL</sequence>
<organism evidence="1 2">
    <name type="scientific">Araneus ventricosus</name>
    <name type="common">Orbweaver spider</name>
    <name type="synonym">Epeira ventricosa</name>
    <dbReference type="NCBI Taxonomy" id="182803"/>
    <lineage>
        <taxon>Eukaryota</taxon>
        <taxon>Metazoa</taxon>
        <taxon>Ecdysozoa</taxon>
        <taxon>Arthropoda</taxon>
        <taxon>Chelicerata</taxon>
        <taxon>Arachnida</taxon>
        <taxon>Araneae</taxon>
        <taxon>Araneomorphae</taxon>
        <taxon>Entelegynae</taxon>
        <taxon>Araneoidea</taxon>
        <taxon>Araneidae</taxon>
        <taxon>Araneus</taxon>
    </lineage>
</organism>